<evidence type="ECO:0000313" key="1">
    <source>
        <dbReference type="EMBL" id="EDW39574.1"/>
    </source>
</evidence>
<dbReference type="Proteomes" id="UP000008744">
    <property type="component" value="Unassembled WGS sequence"/>
</dbReference>
<protein>
    <submittedName>
        <fullName evidence="1">GL15336</fullName>
    </submittedName>
</protein>
<accession>B4GPQ2</accession>
<gene>
    <name evidence="1" type="primary">Dper\GL15336</name>
    <name evidence="1" type="ORF">Dper_GL15336</name>
</gene>
<dbReference type="AlphaFoldDB" id="B4GPQ2"/>
<proteinExistence type="predicted"/>
<dbReference type="HOGENOM" id="CLU_2888119_0_0_1"/>
<sequence length="63" mass="6657">MAWSGAGAEESRGFVMYVAPGEPPPPVTALCPLLLSSSPQLLLAPVSSQGNKFSRTQPLTRRC</sequence>
<organism evidence="2">
    <name type="scientific">Drosophila persimilis</name>
    <name type="common">Fruit fly</name>
    <dbReference type="NCBI Taxonomy" id="7234"/>
    <lineage>
        <taxon>Eukaryota</taxon>
        <taxon>Metazoa</taxon>
        <taxon>Ecdysozoa</taxon>
        <taxon>Arthropoda</taxon>
        <taxon>Hexapoda</taxon>
        <taxon>Insecta</taxon>
        <taxon>Pterygota</taxon>
        <taxon>Neoptera</taxon>
        <taxon>Endopterygota</taxon>
        <taxon>Diptera</taxon>
        <taxon>Brachycera</taxon>
        <taxon>Muscomorpha</taxon>
        <taxon>Ephydroidea</taxon>
        <taxon>Drosophilidae</taxon>
        <taxon>Drosophila</taxon>
        <taxon>Sophophora</taxon>
    </lineage>
</organism>
<evidence type="ECO:0000313" key="2">
    <source>
        <dbReference type="Proteomes" id="UP000008744"/>
    </source>
</evidence>
<dbReference type="EMBL" id="CH479187">
    <property type="protein sequence ID" value="EDW39574.1"/>
    <property type="molecule type" value="Genomic_DNA"/>
</dbReference>
<reference evidence="1 2" key="1">
    <citation type="journal article" date="2007" name="Nature">
        <title>Evolution of genes and genomes on the Drosophila phylogeny.</title>
        <authorList>
            <consortium name="Drosophila 12 Genomes Consortium"/>
            <person name="Clark A.G."/>
            <person name="Eisen M.B."/>
            <person name="Smith D.R."/>
            <person name="Bergman C.M."/>
            <person name="Oliver B."/>
            <person name="Markow T.A."/>
            <person name="Kaufman T.C."/>
            <person name="Kellis M."/>
            <person name="Gelbart W."/>
            <person name="Iyer V.N."/>
            <person name="Pollard D.A."/>
            <person name="Sackton T.B."/>
            <person name="Larracuente A.M."/>
            <person name="Singh N.D."/>
            <person name="Abad J.P."/>
            <person name="Abt D.N."/>
            <person name="Adryan B."/>
            <person name="Aguade M."/>
            <person name="Akashi H."/>
            <person name="Anderson W.W."/>
            <person name="Aquadro C.F."/>
            <person name="Ardell D.H."/>
            <person name="Arguello R."/>
            <person name="Artieri C.G."/>
            <person name="Barbash D.A."/>
            <person name="Barker D."/>
            <person name="Barsanti P."/>
            <person name="Batterham P."/>
            <person name="Batzoglou S."/>
            <person name="Begun D."/>
            <person name="Bhutkar A."/>
            <person name="Blanco E."/>
            <person name="Bosak S.A."/>
            <person name="Bradley R.K."/>
            <person name="Brand A.D."/>
            <person name="Brent M.R."/>
            <person name="Brooks A.N."/>
            <person name="Brown R.H."/>
            <person name="Butlin R.K."/>
            <person name="Caggese C."/>
            <person name="Calvi B.R."/>
            <person name="Bernardo de Carvalho A."/>
            <person name="Caspi A."/>
            <person name="Castrezana S."/>
            <person name="Celniker S.E."/>
            <person name="Chang J.L."/>
            <person name="Chapple C."/>
            <person name="Chatterji S."/>
            <person name="Chinwalla A."/>
            <person name="Civetta A."/>
            <person name="Clifton S.W."/>
            <person name="Comeron J.M."/>
            <person name="Costello J.C."/>
            <person name="Coyne J.A."/>
            <person name="Daub J."/>
            <person name="David R.G."/>
            <person name="Delcher A.L."/>
            <person name="Delehaunty K."/>
            <person name="Do C.B."/>
            <person name="Ebling H."/>
            <person name="Edwards K."/>
            <person name="Eickbush T."/>
            <person name="Evans J.D."/>
            <person name="Filipski A."/>
            <person name="Findeiss S."/>
            <person name="Freyhult E."/>
            <person name="Fulton L."/>
            <person name="Fulton R."/>
            <person name="Garcia A.C."/>
            <person name="Gardiner A."/>
            <person name="Garfield D.A."/>
            <person name="Garvin B.E."/>
            <person name="Gibson G."/>
            <person name="Gilbert D."/>
            <person name="Gnerre S."/>
            <person name="Godfrey J."/>
            <person name="Good R."/>
            <person name="Gotea V."/>
            <person name="Gravely B."/>
            <person name="Greenberg A.J."/>
            <person name="Griffiths-Jones S."/>
            <person name="Gross S."/>
            <person name="Guigo R."/>
            <person name="Gustafson E.A."/>
            <person name="Haerty W."/>
            <person name="Hahn M.W."/>
            <person name="Halligan D.L."/>
            <person name="Halpern A.L."/>
            <person name="Halter G.M."/>
            <person name="Han M.V."/>
            <person name="Heger A."/>
            <person name="Hillier L."/>
            <person name="Hinrichs A.S."/>
            <person name="Holmes I."/>
            <person name="Hoskins R.A."/>
            <person name="Hubisz M.J."/>
            <person name="Hultmark D."/>
            <person name="Huntley M.A."/>
            <person name="Jaffe D.B."/>
            <person name="Jagadeeshan S."/>
            <person name="Jeck W.R."/>
            <person name="Johnson J."/>
            <person name="Jones C.D."/>
            <person name="Jordan W.C."/>
            <person name="Karpen G.H."/>
            <person name="Kataoka E."/>
            <person name="Keightley P.D."/>
            <person name="Kheradpour P."/>
            <person name="Kirkness E.F."/>
            <person name="Koerich L.B."/>
            <person name="Kristiansen K."/>
            <person name="Kudrna D."/>
            <person name="Kulathinal R.J."/>
            <person name="Kumar S."/>
            <person name="Kwok R."/>
            <person name="Lander E."/>
            <person name="Langley C.H."/>
            <person name="Lapoint R."/>
            <person name="Lazzaro B.P."/>
            <person name="Lee S.J."/>
            <person name="Levesque L."/>
            <person name="Li R."/>
            <person name="Lin C.F."/>
            <person name="Lin M.F."/>
            <person name="Lindblad-Toh K."/>
            <person name="Llopart A."/>
            <person name="Long M."/>
            <person name="Low L."/>
            <person name="Lozovsky E."/>
            <person name="Lu J."/>
            <person name="Luo M."/>
            <person name="Machado C.A."/>
            <person name="Makalowski W."/>
            <person name="Marzo M."/>
            <person name="Matsuda M."/>
            <person name="Matzkin L."/>
            <person name="McAllister B."/>
            <person name="McBride C.S."/>
            <person name="McKernan B."/>
            <person name="McKernan K."/>
            <person name="Mendez-Lago M."/>
            <person name="Minx P."/>
            <person name="Mollenhauer M.U."/>
            <person name="Montooth K."/>
            <person name="Mount S.M."/>
            <person name="Mu X."/>
            <person name="Myers E."/>
            <person name="Negre B."/>
            <person name="Newfeld S."/>
            <person name="Nielsen R."/>
            <person name="Noor M.A."/>
            <person name="O'Grady P."/>
            <person name="Pachter L."/>
            <person name="Papaceit M."/>
            <person name="Parisi M.J."/>
            <person name="Parisi M."/>
            <person name="Parts L."/>
            <person name="Pedersen J.S."/>
            <person name="Pesole G."/>
            <person name="Phillippy A.M."/>
            <person name="Ponting C.P."/>
            <person name="Pop M."/>
            <person name="Porcelli D."/>
            <person name="Powell J.R."/>
            <person name="Prohaska S."/>
            <person name="Pruitt K."/>
            <person name="Puig M."/>
            <person name="Quesneville H."/>
            <person name="Ram K.R."/>
            <person name="Rand D."/>
            <person name="Rasmussen M.D."/>
            <person name="Reed L.K."/>
            <person name="Reenan R."/>
            <person name="Reily A."/>
            <person name="Remington K.A."/>
            <person name="Rieger T.T."/>
            <person name="Ritchie M.G."/>
            <person name="Robin C."/>
            <person name="Rogers Y.H."/>
            <person name="Rohde C."/>
            <person name="Rozas J."/>
            <person name="Rubenfield M.J."/>
            <person name="Ruiz A."/>
            <person name="Russo S."/>
            <person name="Salzberg S.L."/>
            <person name="Sanchez-Gracia A."/>
            <person name="Saranga D.J."/>
            <person name="Sato H."/>
            <person name="Schaeffer S.W."/>
            <person name="Schatz M.C."/>
            <person name="Schlenke T."/>
            <person name="Schwartz R."/>
            <person name="Segarra C."/>
            <person name="Singh R.S."/>
            <person name="Sirot L."/>
            <person name="Sirota M."/>
            <person name="Sisneros N.B."/>
            <person name="Smith C.D."/>
            <person name="Smith T.F."/>
            <person name="Spieth J."/>
            <person name="Stage D.E."/>
            <person name="Stark A."/>
            <person name="Stephan W."/>
            <person name="Strausberg R.L."/>
            <person name="Strempel S."/>
            <person name="Sturgill D."/>
            <person name="Sutton G."/>
            <person name="Sutton G.G."/>
            <person name="Tao W."/>
            <person name="Teichmann S."/>
            <person name="Tobari Y.N."/>
            <person name="Tomimura Y."/>
            <person name="Tsolas J.M."/>
            <person name="Valente V.L."/>
            <person name="Venter E."/>
            <person name="Venter J.C."/>
            <person name="Vicario S."/>
            <person name="Vieira F.G."/>
            <person name="Vilella A.J."/>
            <person name="Villasante A."/>
            <person name="Walenz B."/>
            <person name="Wang J."/>
            <person name="Wasserman M."/>
            <person name="Watts T."/>
            <person name="Wilson D."/>
            <person name="Wilson R.K."/>
            <person name="Wing R.A."/>
            <person name="Wolfner M.F."/>
            <person name="Wong A."/>
            <person name="Wong G.K."/>
            <person name="Wu C.I."/>
            <person name="Wu G."/>
            <person name="Yamamoto D."/>
            <person name="Yang H.P."/>
            <person name="Yang S.P."/>
            <person name="Yorke J.A."/>
            <person name="Yoshida K."/>
            <person name="Zdobnov E."/>
            <person name="Zhang P."/>
            <person name="Zhang Y."/>
            <person name="Zimin A.V."/>
            <person name="Baldwin J."/>
            <person name="Abdouelleil A."/>
            <person name="Abdulkadir J."/>
            <person name="Abebe A."/>
            <person name="Abera B."/>
            <person name="Abreu J."/>
            <person name="Acer S.C."/>
            <person name="Aftuck L."/>
            <person name="Alexander A."/>
            <person name="An P."/>
            <person name="Anderson E."/>
            <person name="Anderson S."/>
            <person name="Arachi H."/>
            <person name="Azer M."/>
            <person name="Bachantsang P."/>
            <person name="Barry A."/>
            <person name="Bayul T."/>
            <person name="Berlin A."/>
            <person name="Bessette D."/>
            <person name="Bloom T."/>
            <person name="Blye J."/>
            <person name="Boguslavskiy L."/>
            <person name="Bonnet C."/>
            <person name="Boukhgalter B."/>
            <person name="Bourzgui I."/>
            <person name="Brown A."/>
            <person name="Cahill P."/>
            <person name="Channer S."/>
            <person name="Cheshatsang Y."/>
            <person name="Chuda L."/>
            <person name="Citroen M."/>
            <person name="Collymore A."/>
            <person name="Cooke P."/>
            <person name="Costello M."/>
            <person name="D'Aco K."/>
            <person name="Daza R."/>
            <person name="De Haan G."/>
            <person name="DeGray S."/>
            <person name="DeMaso C."/>
            <person name="Dhargay N."/>
            <person name="Dooley K."/>
            <person name="Dooley E."/>
            <person name="Doricent M."/>
            <person name="Dorje P."/>
            <person name="Dorjee K."/>
            <person name="Dupes A."/>
            <person name="Elong R."/>
            <person name="Falk J."/>
            <person name="Farina A."/>
            <person name="Faro S."/>
            <person name="Ferguson D."/>
            <person name="Fisher S."/>
            <person name="Foley C.D."/>
            <person name="Franke A."/>
            <person name="Friedrich D."/>
            <person name="Gadbois L."/>
            <person name="Gearin G."/>
            <person name="Gearin C.R."/>
            <person name="Giannoukos G."/>
            <person name="Goode T."/>
            <person name="Graham J."/>
            <person name="Grandbois E."/>
            <person name="Grewal S."/>
            <person name="Gyaltsen K."/>
            <person name="Hafez N."/>
            <person name="Hagos B."/>
            <person name="Hall J."/>
            <person name="Henson C."/>
            <person name="Hollinger A."/>
            <person name="Honan T."/>
            <person name="Huard M.D."/>
            <person name="Hughes L."/>
            <person name="Hurhula B."/>
            <person name="Husby M.E."/>
            <person name="Kamat A."/>
            <person name="Kanga B."/>
            <person name="Kashin S."/>
            <person name="Khazanovich D."/>
            <person name="Kisner P."/>
            <person name="Lance K."/>
            <person name="Lara M."/>
            <person name="Lee W."/>
            <person name="Lennon N."/>
            <person name="Letendre F."/>
            <person name="LeVine R."/>
            <person name="Lipovsky A."/>
            <person name="Liu X."/>
            <person name="Liu J."/>
            <person name="Liu S."/>
            <person name="Lokyitsang T."/>
            <person name="Lokyitsang Y."/>
            <person name="Lubonja R."/>
            <person name="Lui A."/>
            <person name="MacDonald P."/>
            <person name="Magnisalis V."/>
            <person name="Maru K."/>
            <person name="Matthews C."/>
            <person name="McCusker W."/>
            <person name="McDonough S."/>
            <person name="Mehta T."/>
            <person name="Meldrim J."/>
            <person name="Meneus L."/>
            <person name="Mihai O."/>
            <person name="Mihalev A."/>
            <person name="Mihova T."/>
            <person name="Mittelman R."/>
            <person name="Mlenga V."/>
            <person name="Montmayeur A."/>
            <person name="Mulrain L."/>
            <person name="Navidi A."/>
            <person name="Naylor J."/>
            <person name="Negash T."/>
            <person name="Nguyen T."/>
            <person name="Nguyen N."/>
            <person name="Nicol R."/>
            <person name="Norbu C."/>
            <person name="Norbu N."/>
            <person name="Novod N."/>
            <person name="O'Neill B."/>
            <person name="Osman S."/>
            <person name="Markiewicz E."/>
            <person name="Oyono O.L."/>
            <person name="Patti C."/>
            <person name="Phunkhang P."/>
            <person name="Pierre F."/>
            <person name="Priest M."/>
            <person name="Raghuraman S."/>
            <person name="Rege F."/>
            <person name="Reyes R."/>
            <person name="Rise C."/>
            <person name="Rogov P."/>
            <person name="Ross K."/>
            <person name="Ryan E."/>
            <person name="Settipalli S."/>
            <person name="Shea T."/>
            <person name="Sherpa N."/>
            <person name="Shi L."/>
            <person name="Shih D."/>
            <person name="Sparrow T."/>
            <person name="Spaulding J."/>
            <person name="Stalker J."/>
            <person name="Stange-Thomann N."/>
            <person name="Stavropoulos S."/>
            <person name="Stone C."/>
            <person name="Strader C."/>
            <person name="Tesfaye S."/>
            <person name="Thomson T."/>
            <person name="Thoulutsang Y."/>
            <person name="Thoulutsang D."/>
            <person name="Topham K."/>
            <person name="Topping I."/>
            <person name="Tsamla T."/>
            <person name="Vassiliev H."/>
            <person name="Vo A."/>
            <person name="Wangchuk T."/>
            <person name="Wangdi T."/>
            <person name="Weiand M."/>
            <person name="Wilkinson J."/>
            <person name="Wilson A."/>
            <person name="Yadav S."/>
            <person name="Young G."/>
            <person name="Yu Q."/>
            <person name="Zembek L."/>
            <person name="Zhong D."/>
            <person name="Zimmer A."/>
            <person name="Zwirko Z."/>
            <person name="Jaffe D.B."/>
            <person name="Alvarez P."/>
            <person name="Brockman W."/>
            <person name="Butler J."/>
            <person name="Chin C."/>
            <person name="Gnerre S."/>
            <person name="Grabherr M."/>
            <person name="Kleber M."/>
            <person name="Mauceli E."/>
            <person name="MacCallum I."/>
        </authorList>
    </citation>
    <scope>NUCLEOTIDE SEQUENCE [LARGE SCALE GENOMIC DNA]</scope>
    <source>
        <strain evidence="2">MSH-3 / Tucson 14011-0111.49</strain>
    </source>
</reference>
<keyword evidence="2" id="KW-1185">Reference proteome</keyword>
<name>B4GPQ2_DROPE</name>